<evidence type="ECO:0000313" key="1">
    <source>
        <dbReference type="Proteomes" id="UP000790787"/>
    </source>
</evidence>
<proteinExistence type="predicted"/>
<accession>A0AC58U5W5</accession>
<keyword evidence="1" id="KW-1185">Reference proteome</keyword>
<dbReference type="RefSeq" id="XP_075104878.1">
    <property type="nucleotide sequence ID" value="XM_075248777.1"/>
</dbReference>
<organism evidence="1 2">
    <name type="scientific">Nicotiana tabacum</name>
    <name type="common">Common tobacco</name>
    <dbReference type="NCBI Taxonomy" id="4097"/>
    <lineage>
        <taxon>Eukaryota</taxon>
        <taxon>Viridiplantae</taxon>
        <taxon>Streptophyta</taxon>
        <taxon>Embryophyta</taxon>
        <taxon>Tracheophyta</taxon>
        <taxon>Spermatophyta</taxon>
        <taxon>Magnoliopsida</taxon>
        <taxon>eudicotyledons</taxon>
        <taxon>Gunneridae</taxon>
        <taxon>Pentapetalae</taxon>
        <taxon>asterids</taxon>
        <taxon>lamiids</taxon>
        <taxon>Solanales</taxon>
        <taxon>Solanaceae</taxon>
        <taxon>Nicotianoideae</taxon>
        <taxon>Nicotianeae</taxon>
        <taxon>Nicotiana</taxon>
    </lineage>
</organism>
<sequence>MYDAGLPFNCINYKTFDKFIEAVGQYGPGMKPRSYHEVRVTHLKKEVKKIGKIVEEHRVEWNKFECSIMMNKWTARNGKIVINVLVNSPRGSVFLVSYVASNSSTDATKMYNLFAKTIEKIGKENVVQVVTNNASENVSPVKMMQENRYAKEVAGKETAKILISPSFWNDVIRALKVGGPLIRALRMVDVERNSPMGYLYEAMDRAKETIKVSFEGGNMRKFLRLLIEGGQINSIDHAAGHILNPGLFYKNNRDGTLDSKVWVGYHKCIEKLVPDVAMLNGGCNLVIKLQTCKSLPSKWVLKSAYGLGRTYMKSKDTIQSGMLYLAGDQKSSAHSGEPKEERITNLLKMLSVWTRCRDN</sequence>
<dbReference type="Proteomes" id="UP000790787">
    <property type="component" value="Unplaced"/>
</dbReference>
<name>A0AC58U5W5_TOBAC</name>
<evidence type="ECO:0000313" key="2">
    <source>
        <dbReference type="RefSeq" id="XP_075104878.1"/>
    </source>
</evidence>
<protein>
    <submittedName>
        <fullName evidence="2">Uncharacterized protein LOC107813453</fullName>
    </submittedName>
</protein>
<gene>
    <name evidence="2" type="primary">LOC107813453</name>
</gene>
<reference evidence="2" key="1">
    <citation type="submission" date="2025-08" db="UniProtKB">
        <authorList>
            <consortium name="RefSeq"/>
        </authorList>
    </citation>
    <scope>IDENTIFICATION</scope>
    <source>
        <tissue evidence="2">Leaf</tissue>
    </source>
</reference>